<gene>
    <name evidence="2" type="ORF">TNCV_3877921</name>
</gene>
<name>A0A8X6VRI6_TRICX</name>
<accession>A0A8X6VRI6</accession>
<dbReference type="AlphaFoldDB" id="A0A8X6VRI6"/>
<evidence type="ECO:0000313" key="2">
    <source>
        <dbReference type="EMBL" id="GFY19104.1"/>
    </source>
</evidence>
<dbReference type="Proteomes" id="UP000887159">
    <property type="component" value="Unassembled WGS sequence"/>
</dbReference>
<evidence type="ECO:0000313" key="3">
    <source>
        <dbReference type="Proteomes" id="UP000887159"/>
    </source>
</evidence>
<reference evidence="2" key="1">
    <citation type="submission" date="2020-08" db="EMBL/GenBank/DDBJ databases">
        <title>Multicomponent nature underlies the extraordinary mechanical properties of spider dragline silk.</title>
        <authorList>
            <person name="Kono N."/>
            <person name="Nakamura H."/>
            <person name="Mori M."/>
            <person name="Yoshida Y."/>
            <person name="Ohtoshi R."/>
            <person name="Malay A.D."/>
            <person name="Moran D.A.P."/>
            <person name="Tomita M."/>
            <person name="Numata K."/>
            <person name="Arakawa K."/>
        </authorList>
    </citation>
    <scope>NUCLEOTIDE SEQUENCE</scope>
</reference>
<proteinExistence type="predicted"/>
<feature type="region of interest" description="Disordered" evidence="1">
    <location>
        <begin position="80"/>
        <end position="101"/>
    </location>
</feature>
<organism evidence="2 3">
    <name type="scientific">Trichonephila clavipes</name>
    <name type="common">Golden silk orbweaver</name>
    <name type="synonym">Nephila clavipes</name>
    <dbReference type="NCBI Taxonomy" id="2585209"/>
    <lineage>
        <taxon>Eukaryota</taxon>
        <taxon>Metazoa</taxon>
        <taxon>Ecdysozoa</taxon>
        <taxon>Arthropoda</taxon>
        <taxon>Chelicerata</taxon>
        <taxon>Arachnida</taxon>
        <taxon>Araneae</taxon>
        <taxon>Araneomorphae</taxon>
        <taxon>Entelegynae</taxon>
        <taxon>Araneoidea</taxon>
        <taxon>Nephilidae</taxon>
        <taxon>Trichonephila</taxon>
    </lineage>
</organism>
<protein>
    <submittedName>
        <fullName evidence="2">Uncharacterized protein</fullName>
    </submittedName>
</protein>
<keyword evidence="3" id="KW-1185">Reference proteome</keyword>
<comment type="caution">
    <text evidence="2">The sequence shown here is derived from an EMBL/GenBank/DDBJ whole genome shotgun (WGS) entry which is preliminary data.</text>
</comment>
<feature type="compositionally biased region" description="Basic and acidic residues" evidence="1">
    <location>
        <begin position="80"/>
        <end position="94"/>
    </location>
</feature>
<dbReference type="EMBL" id="BMAU01021350">
    <property type="protein sequence ID" value="GFY19104.1"/>
    <property type="molecule type" value="Genomic_DNA"/>
</dbReference>
<evidence type="ECO:0000256" key="1">
    <source>
        <dbReference type="SAM" id="MobiDB-lite"/>
    </source>
</evidence>
<sequence length="101" mass="11289">MKQVVEIGLSSVPPNFSWAYKILQTLNEPIETNLLMYLVLLAQDHTTIMLPNRPMLPGALLSVDAHSTTTLKGANVIEERRSHERDDGLRKTESKAAICMD</sequence>